<sequence>MKHLVTTHLNTVNRWSAGRILAKRAEVKKRTLFMAISANYCSSIFDLIAKKKKESEKRCKNGGSVQEGKNGGEDYPPDPNDSKGITYTQDVNSVVNRTVKGKEKHSEEKTTVTGVVSSTLDNQKEWENNTLDEIHNTKECVPIAEEQLYNNKVYLLKYIKQLQPNDDISKYRFATKYVMKNIGQFYENELLFILKTFARRKYKNLPLLQCSSEYFYWLCKMNKGSQRIISHYLHLCTLLNYIPTRKYIETYVAVFNYCKDEVPDTNFLFFNMIEEEINERYKDLKHIILVLYFLHKGKIKNEIYDTLLHMCCYYACQLSLRNSFLLLRIVLNEESGKHNLHYIKVLHRNFERHIDSMTQGDFSNYVNTLLYNHVPMEPNFFQFISMFIDKHGVELSPSAVLSILKLLKRHKFKDTVILKKVVNVIRKNFYHYTYADVVYVVKILTFLNHFDEPFFCFLFEKFLPPMGTLPTGMLVSMRGDKQWGRSLPYKSLPTDDEGRLSPGNSYRPPVRRTHFEKVDEQEDHPVGSVNLFKQVPQKKGVINELSHLPLHLYEERVKMKVEACNIIGEEEHVGRETHMREVSFGLKYLEMYVNLFIYLGICGHRAHDLLLRLSQMIRLCLLARGAPLPDQGHNQHTTNTTTTQQQHNNNTTTTTATTTTTNIRTNTTTTATIGCGHVIHQTSRFHNSLSRHTEPQFVCLHDAIKKNKKEINFSHDRRSIIKMSERESYLPPLQKGHKNSSSNVPPREVATVRFQDSSPYNSVATAIGGTKSCLRFSYRKSEKINLESLKKKKKKNSTLLVEDANKEKKCLSHLMYLNVDMFRRAKVMHSSGDLNCATQTEERGPYESTERMKRNSVLSKHFGNVHPAAMRLHNRKLFRRYFEELHPSERYTEKVPPKPCVHRGSKSGLDLRLIKYKEIRSLRNVCLRRYAHMFNEQSDETFEGAKGMHKMGNISDENGTCSYKYPFDMISDKNLIHVDDSLFLDYSMCGNNRKVALLKHSHLVRKSNQVTRKEYCKGGKTDEEKMWRENNPSGYLLKWLYRYKNCLNLFPSDDKIHIHLLDGDIKQLGECVQKWYEQSGVETTSNPEKQTEKEEAKITLKYIALITKSFSDLYHFDKALIDVLLVHVSKLFRSFYLVQKSEEQKIMESEKMNNRCSTPRETYQCMYRFTKMWRFLVVCSQVNHVVKNILSLDHRHETVTKLLHLYTSPYILLNIKHLTYVLNQMDALSKQMEKNPSLIKRFLLHYLDISAFTNIFLFFCKKLFILVTSNGSNLLMKDFEHFHTFTYLMLTLQRDYARQWIYHSDALAPTLFEGVPHRSSIQDTTFLQCLNFYVMLVFATDPRWREKRMRDQSPSLGRDDFSHLGNSSVVTEEQNVQSRQRCAEIGVDYLHKSAYRADLRGILALSLRYIKLLSYARNFPPVYSAKNKDPPQMYRDMQTCMNTHTKVRTNVFRQLLPYLQFYYLLKRDIRKKNPTNINEHTFPYIFPTFITKCLKHHGVKEVSIRELFPVGQSQHHRQEHGAPEDTPAPSSYVDTTLYYYFLNFFFF</sequence>
<feature type="region of interest" description="Disordered" evidence="1">
    <location>
        <begin position="56"/>
        <end position="86"/>
    </location>
</feature>
<comment type="caution">
    <text evidence="2">The sequence shown here is derived from an EMBL/GenBank/DDBJ whole genome shotgun (WGS) entry which is preliminary data.</text>
</comment>
<dbReference type="VEuPathDB" id="PlasmoDB:PKNH_0929500"/>
<accession>A0A1Y3DLP4</accession>
<protein>
    <submittedName>
        <fullName evidence="2">Uncharacterized protein</fullName>
    </submittedName>
</protein>
<dbReference type="VEuPathDB" id="PlasmoDB:PKNOH_S120148200"/>
<evidence type="ECO:0000313" key="2">
    <source>
        <dbReference type="EMBL" id="OTN65089.1"/>
    </source>
</evidence>
<dbReference type="EMBL" id="NETL01000026">
    <property type="protein sequence ID" value="OTN65089.1"/>
    <property type="molecule type" value="Genomic_DNA"/>
</dbReference>
<dbReference type="eggNOG" id="ENOG502TNAZ">
    <property type="taxonomic scope" value="Eukaryota"/>
</dbReference>
<feature type="compositionally biased region" description="Low complexity" evidence="1">
    <location>
        <begin position="634"/>
        <end position="657"/>
    </location>
</feature>
<feature type="region of interest" description="Disordered" evidence="1">
    <location>
        <begin position="628"/>
        <end position="657"/>
    </location>
</feature>
<gene>
    <name evidence="2" type="ORF">PKNOH_S120148200</name>
</gene>
<evidence type="ECO:0000313" key="3">
    <source>
        <dbReference type="Proteomes" id="UP000195012"/>
    </source>
</evidence>
<dbReference type="Proteomes" id="UP000195012">
    <property type="component" value="Unassembled WGS sequence"/>
</dbReference>
<proteinExistence type="predicted"/>
<name>A0A1Y3DLP4_PLAKN</name>
<organism evidence="2 3">
    <name type="scientific">Plasmodium knowlesi</name>
    <dbReference type="NCBI Taxonomy" id="5850"/>
    <lineage>
        <taxon>Eukaryota</taxon>
        <taxon>Sar</taxon>
        <taxon>Alveolata</taxon>
        <taxon>Apicomplexa</taxon>
        <taxon>Aconoidasida</taxon>
        <taxon>Haemosporida</taxon>
        <taxon>Plasmodiidae</taxon>
        <taxon>Plasmodium</taxon>
        <taxon>Plasmodium (Plasmodium)</taxon>
    </lineage>
</organism>
<dbReference type="OMA" id="WIYRYIN"/>
<reference evidence="2 3" key="1">
    <citation type="submission" date="2017-05" db="EMBL/GenBank/DDBJ databases">
        <title>PacBio assembly of a Plasmodium knowlesi genome sequence with Hi-C correction and manual annotation of the SICAvar gene family.</title>
        <authorList>
            <person name="Lapp S.A."/>
            <person name="Geraldo J.A."/>
            <person name="Chien J.-T."/>
            <person name="Ay F."/>
            <person name="Pakala S.B."/>
            <person name="Batugedara G."/>
            <person name="Humphrey J.C."/>
            <person name="Debarry J.D."/>
            <person name="Le Roch K.G."/>
            <person name="Galinski M.R."/>
            <person name="Kissinger J.C."/>
        </authorList>
    </citation>
    <scope>NUCLEOTIDE SEQUENCE [LARGE SCALE GENOMIC DNA]</scope>
    <source>
        <strain evidence="3">Malayan Strain Pk1 (A+)</strain>
    </source>
</reference>
<evidence type="ECO:0000256" key="1">
    <source>
        <dbReference type="SAM" id="MobiDB-lite"/>
    </source>
</evidence>
<dbReference type="OrthoDB" id="377924at2759"/>